<dbReference type="Proteomes" id="UP000626092">
    <property type="component" value="Unassembled WGS sequence"/>
</dbReference>
<feature type="compositionally biased region" description="Basic and acidic residues" evidence="1">
    <location>
        <begin position="168"/>
        <end position="179"/>
    </location>
</feature>
<feature type="region of interest" description="Disordered" evidence="1">
    <location>
        <begin position="33"/>
        <end position="194"/>
    </location>
</feature>
<evidence type="ECO:0000313" key="3">
    <source>
        <dbReference type="Proteomes" id="UP000626092"/>
    </source>
</evidence>
<sequence>MEDDGDRRNSPPLPSTYVTLVQLQQRWLQEKQLKQKEEEEREEQERKQRMQKEQEDDEKRKRQEEEEHRRKQKQSNLQKRPVQSSATFHRRDHRPPLKSSAQFRAVGLSDGESKRTDDLKQKKEGYNEGKNWKMKGKSRAEEDLSGGKEQLLPEEKEDAVDKIPVVSTERDYYEKERVKNKWKKSKNKKRGKARVEEDLAIGREHLSLEKEVEAAENNVVPVVSTERRCEKEIGGKCEEGVSASGGKRGNGKYRRGVKNMGNNQRVEEEDLINIGREEMLPKKEVEAENVAGVVSTEREGGGLEEGNGKNLVVNGGSVWQERVGGMVVDRTERVLGKFEGLSVRGGGYGRNAGNVNGAPRRNGRGYGSGNIWRLQRPRDSNLVWVRKEEGDTTDANVAGV</sequence>
<keyword evidence="3" id="KW-1185">Reference proteome</keyword>
<name>A0A834GVB9_RHOSS</name>
<feature type="compositionally biased region" description="Basic and acidic residues" evidence="1">
    <location>
        <begin position="111"/>
        <end position="131"/>
    </location>
</feature>
<evidence type="ECO:0000313" key="2">
    <source>
        <dbReference type="EMBL" id="KAF7139886.1"/>
    </source>
</evidence>
<dbReference type="AlphaFoldDB" id="A0A834GVB9"/>
<protein>
    <submittedName>
        <fullName evidence="2">Uncharacterized protein</fullName>
    </submittedName>
</protein>
<gene>
    <name evidence="2" type="ORF">RHSIM_Rhsim06G0062900</name>
</gene>
<dbReference type="OrthoDB" id="1708053at2759"/>
<evidence type="ECO:0000256" key="1">
    <source>
        <dbReference type="SAM" id="MobiDB-lite"/>
    </source>
</evidence>
<reference evidence="2" key="1">
    <citation type="submission" date="2019-11" db="EMBL/GenBank/DDBJ databases">
        <authorList>
            <person name="Liu Y."/>
            <person name="Hou J."/>
            <person name="Li T.-Q."/>
            <person name="Guan C.-H."/>
            <person name="Wu X."/>
            <person name="Wu H.-Z."/>
            <person name="Ling F."/>
            <person name="Zhang R."/>
            <person name="Shi X.-G."/>
            <person name="Ren J.-P."/>
            <person name="Chen E.-F."/>
            <person name="Sun J.-M."/>
        </authorList>
    </citation>
    <scope>NUCLEOTIDE SEQUENCE</scope>
    <source>
        <strain evidence="2">Adult_tree_wgs_1</strain>
        <tissue evidence="2">Leaves</tissue>
    </source>
</reference>
<proteinExistence type="predicted"/>
<feature type="compositionally biased region" description="Polar residues" evidence="1">
    <location>
        <begin position="75"/>
        <end position="87"/>
    </location>
</feature>
<feature type="compositionally biased region" description="Basic and acidic residues" evidence="1">
    <location>
        <begin position="33"/>
        <end position="69"/>
    </location>
</feature>
<dbReference type="EMBL" id="WJXA01000006">
    <property type="protein sequence ID" value="KAF7139886.1"/>
    <property type="molecule type" value="Genomic_DNA"/>
</dbReference>
<feature type="compositionally biased region" description="Basic residues" evidence="1">
    <location>
        <begin position="180"/>
        <end position="192"/>
    </location>
</feature>
<feature type="region of interest" description="Disordered" evidence="1">
    <location>
        <begin position="352"/>
        <end position="371"/>
    </location>
</feature>
<feature type="compositionally biased region" description="Basic and acidic residues" evidence="1">
    <location>
        <begin position="138"/>
        <end position="154"/>
    </location>
</feature>
<comment type="caution">
    <text evidence="2">The sequence shown here is derived from an EMBL/GenBank/DDBJ whole genome shotgun (WGS) entry which is preliminary data.</text>
</comment>
<organism evidence="2 3">
    <name type="scientific">Rhododendron simsii</name>
    <name type="common">Sims's rhododendron</name>
    <dbReference type="NCBI Taxonomy" id="118357"/>
    <lineage>
        <taxon>Eukaryota</taxon>
        <taxon>Viridiplantae</taxon>
        <taxon>Streptophyta</taxon>
        <taxon>Embryophyta</taxon>
        <taxon>Tracheophyta</taxon>
        <taxon>Spermatophyta</taxon>
        <taxon>Magnoliopsida</taxon>
        <taxon>eudicotyledons</taxon>
        <taxon>Gunneridae</taxon>
        <taxon>Pentapetalae</taxon>
        <taxon>asterids</taxon>
        <taxon>Ericales</taxon>
        <taxon>Ericaceae</taxon>
        <taxon>Ericoideae</taxon>
        <taxon>Rhodoreae</taxon>
        <taxon>Rhododendron</taxon>
    </lineage>
</organism>
<accession>A0A834GVB9</accession>